<dbReference type="AlphaFoldDB" id="A0A317STX3"/>
<dbReference type="OrthoDB" id="10628339at2759"/>
<protein>
    <submittedName>
        <fullName evidence="1">Uncharacterized protein</fullName>
    </submittedName>
</protein>
<sequence length="280" mass="31801">MHISRRREISDSSSRHGVGCAVERTMRYRRQRWVNLGNHGSGASRLLTSSSLAVVEQRMVFWVWYGWVGREGQTWLWWETIAYLWLVESYRHPRRSLAIPHVNLPYLAGPDVLYNDCRPEVSWTRVDRILPSRPVQGSWQSPRRPYGGPGPLRTLCPPLARYMFSGLVGMFNYGFVTMQSLTSGSRVNGPDVLGFWDKTIADIWLADCCSMVEENETIADLWPTEFCSGSLLYLLIFHRAPTTNPPPAPQPFRNLRNTGYQLIILVAILHSGPAGSAPIV</sequence>
<evidence type="ECO:0000313" key="1">
    <source>
        <dbReference type="EMBL" id="PWW77838.1"/>
    </source>
</evidence>
<proteinExistence type="predicted"/>
<reference evidence="1 2" key="1">
    <citation type="submission" date="2018-03" db="EMBL/GenBank/DDBJ databases">
        <title>Genomes of Pezizomycetes fungi and the evolution of truffles.</title>
        <authorList>
            <person name="Murat C."/>
            <person name="Payen T."/>
            <person name="Noel B."/>
            <person name="Kuo A."/>
            <person name="Martin F.M."/>
        </authorList>
    </citation>
    <scope>NUCLEOTIDE SEQUENCE [LARGE SCALE GENOMIC DNA]</scope>
    <source>
        <strain evidence="1">091103-1</strain>
    </source>
</reference>
<keyword evidence="2" id="KW-1185">Reference proteome</keyword>
<dbReference type="Proteomes" id="UP000246991">
    <property type="component" value="Unassembled WGS sequence"/>
</dbReference>
<organism evidence="1 2">
    <name type="scientific">Tuber magnatum</name>
    <name type="common">white Piedmont truffle</name>
    <dbReference type="NCBI Taxonomy" id="42249"/>
    <lineage>
        <taxon>Eukaryota</taxon>
        <taxon>Fungi</taxon>
        <taxon>Dikarya</taxon>
        <taxon>Ascomycota</taxon>
        <taxon>Pezizomycotina</taxon>
        <taxon>Pezizomycetes</taxon>
        <taxon>Pezizales</taxon>
        <taxon>Tuberaceae</taxon>
        <taxon>Tuber</taxon>
    </lineage>
</organism>
<dbReference type="EMBL" id="PYWC01000019">
    <property type="protein sequence ID" value="PWW77838.1"/>
    <property type="molecule type" value="Genomic_DNA"/>
</dbReference>
<comment type="caution">
    <text evidence="1">The sequence shown here is derived from an EMBL/GenBank/DDBJ whole genome shotgun (WGS) entry which is preliminary data.</text>
</comment>
<evidence type="ECO:0000313" key="2">
    <source>
        <dbReference type="Proteomes" id="UP000246991"/>
    </source>
</evidence>
<accession>A0A317STX3</accession>
<gene>
    <name evidence="1" type="ORF">C7212DRAFT_342475</name>
</gene>
<name>A0A317STX3_9PEZI</name>